<evidence type="ECO:0000256" key="1">
    <source>
        <dbReference type="SAM" id="MobiDB-lite"/>
    </source>
</evidence>
<gene>
    <name evidence="2" type="ORF">E3N88_42531</name>
</gene>
<feature type="compositionally biased region" description="Polar residues" evidence="1">
    <location>
        <begin position="105"/>
        <end position="115"/>
    </location>
</feature>
<name>A0A5N6LHG9_9ASTR</name>
<dbReference type="Proteomes" id="UP000326396">
    <property type="component" value="Unassembled WGS sequence"/>
</dbReference>
<evidence type="ECO:0000313" key="3">
    <source>
        <dbReference type="Proteomes" id="UP000326396"/>
    </source>
</evidence>
<accession>A0A5N6LHG9</accession>
<reference evidence="2 3" key="1">
    <citation type="submission" date="2019-05" db="EMBL/GenBank/DDBJ databases">
        <title>Mikania micrantha, genome provides insights into the molecular mechanism of rapid growth.</title>
        <authorList>
            <person name="Liu B."/>
        </authorList>
    </citation>
    <scope>NUCLEOTIDE SEQUENCE [LARGE SCALE GENOMIC DNA]</scope>
    <source>
        <strain evidence="2">NLD-2019</strain>
        <tissue evidence="2">Leaf</tissue>
    </source>
</reference>
<sequence>MNGIEGITKVSLRREIEHELKRARGKVVSPLLFASLSKTKGSNWLIKPLLTKRPRKNELTRTEGLFRQLELRERGHGGDRLRSQGKLRKTQQEESVEEARRQQVCFVSSRPQTGAQVDHNFSDQAEKERKGREQQEPDQQQQVDWISKKQENQKPSVPD</sequence>
<feature type="compositionally biased region" description="Basic and acidic residues" evidence="1">
    <location>
        <begin position="120"/>
        <end position="135"/>
    </location>
</feature>
<proteinExistence type="predicted"/>
<dbReference type="EMBL" id="SZYD01000628">
    <property type="protein sequence ID" value="KAD1625201.1"/>
    <property type="molecule type" value="Genomic_DNA"/>
</dbReference>
<feature type="region of interest" description="Disordered" evidence="1">
    <location>
        <begin position="56"/>
        <end position="159"/>
    </location>
</feature>
<organism evidence="2 3">
    <name type="scientific">Mikania micrantha</name>
    <name type="common">bitter vine</name>
    <dbReference type="NCBI Taxonomy" id="192012"/>
    <lineage>
        <taxon>Eukaryota</taxon>
        <taxon>Viridiplantae</taxon>
        <taxon>Streptophyta</taxon>
        <taxon>Embryophyta</taxon>
        <taxon>Tracheophyta</taxon>
        <taxon>Spermatophyta</taxon>
        <taxon>Magnoliopsida</taxon>
        <taxon>eudicotyledons</taxon>
        <taxon>Gunneridae</taxon>
        <taxon>Pentapetalae</taxon>
        <taxon>asterids</taxon>
        <taxon>campanulids</taxon>
        <taxon>Asterales</taxon>
        <taxon>Asteraceae</taxon>
        <taxon>Asteroideae</taxon>
        <taxon>Heliantheae alliance</taxon>
        <taxon>Eupatorieae</taxon>
        <taxon>Mikania</taxon>
    </lineage>
</organism>
<comment type="caution">
    <text evidence="2">The sequence shown here is derived from an EMBL/GenBank/DDBJ whole genome shotgun (WGS) entry which is preliminary data.</text>
</comment>
<evidence type="ECO:0000313" key="2">
    <source>
        <dbReference type="EMBL" id="KAD1625201.1"/>
    </source>
</evidence>
<dbReference type="AlphaFoldDB" id="A0A5N6LHG9"/>
<protein>
    <submittedName>
        <fullName evidence="2">Uncharacterized protein</fullName>
    </submittedName>
</protein>
<feature type="compositionally biased region" description="Basic and acidic residues" evidence="1">
    <location>
        <begin position="69"/>
        <end position="82"/>
    </location>
</feature>
<keyword evidence="3" id="KW-1185">Reference proteome</keyword>